<dbReference type="Proteomes" id="UP000075243">
    <property type="component" value="Unassembled WGS sequence"/>
</dbReference>
<evidence type="ECO:0000313" key="1">
    <source>
        <dbReference type="EMBL" id="KYP40485.1"/>
    </source>
</evidence>
<accession>A0A151RDK8</accession>
<reference evidence="1" key="1">
    <citation type="journal article" date="2012" name="Nat. Biotechnol.">
        <title>Draft genome sequence of pigeonpea (Cajanus cajan), an orphan legume crop of resource-poor farmers.</title>
        <authorList>
            <person name="Varshney R.K."/>
            <person name="Chen W."/>
            <person name="Li Y."/>
            <person name="Bharti A.K."/>
            <person name="Saxena R.K."/>
            <person name="Schlueter J.A."/>
            <person name="Donoghue M.T."/>
            <person name="Azam S."/>
            <person name="Fan G."/>
            <person name="Whaley A.M."/>
            <person name="Farmer A.D."/>
            <person name="Sheridan J."/>
            <person name="Iwata A."/>
            <person name="Tuteja R."/>
            <person name="Penmetsa R.V."/>
            <person name="Wu W."/>
            <person name="Upadhyaya H.D."/>
            <person name="Yang S.P."/>
            <person name="Shah T."/>
            <person name="Saxena K.B."/>
            <person name="Michael T."/>
            <person name="McCombie W.R."/>
            <person name="Yang B."/>
            <person name="Zhang G."/>
            <person name="Yang H."/>
            <person name="Wang J."/>
            <person name="Spillane C."/>
            <person name="Cook D.R."/>
            <person name="May G.D."/>
            <person name="Xu X."/>
            <person name="Jackson S.A."/>
        </authorList>
    </citation>
    <scope>NUCLEOTIDE SEQUENCE [LARGE SCALE GENOMIC DNA]</scope>
</reference>
<dbReference type="AlphaFoldDB" id="A0A151RDK8"/>
<dbReference type="PANTHER" id="PTHR35317:SF42">
    <property type="entry name" value="RETROTRANSPOSON GAG DOMAIN-CONTAINING PROTEIN"/>
    <property type="match status" value="1"/>
</dbReference>
<name>A0A151RDK8_CAJCA</name>
<dbReference type="Pfam" id="PF14223">
    <property type="entry name" value="Retrotran_gag_2"/>
    <property type="match status" value="1"/>
</dbReference>
<dbReference type="OMA" id="YIMKISH"/>
<proteinExistence type="predicted"/>
<evidence type="ECO:0008006" key="3">
    <source>
        <dbReference type="Google" id="ProtNLM"/>
    </source>
</evidence>
<dbReference type="PANTHER" id="PTHR35317">
    <property type="entry name" value="OS04G0629600 PROTEIN"/>
    <property type="match status" value="1"/>
</dbReference>
<dbReference type="EMBL" id="KQ483832">
    <property type="protein sequence ID" value="KYP40485.1"/>
    <property type="molecule type" value="Genomic_DNA"/>
</dbReference>
<gene>
    <name evidence="1" type="ORF">KK1_038173</name>
</gene>
<sequence>MCLMIIKRSILEVFRGSISESHNAKGFLDAVKQYFTSNEKADASSLLAKLIFVRYKGKGNIRKYIMEMSNLASKLKVLKLELSNDLLVHLVLISLPTHFGQFKVSYNTQKDKWTLNELISHYVQEEERQQREKTESVYLASSSENTLTCFFCKKPGHMKKEKSVPSTPIKRSRGYKFYNPTTRSFFETRNERFLKDVEFGKEENIRNVIFEGEPVIDSDQVFVPITIPVLTLVIGDNHGFIPNIVPVQDNIEVLPQIPIDQAQQPREVSLRRSTRERRSSIPDDYIVFLQEHEDGIGLTEDDPINFC</sequence>
<organism evidence="1 2">
    <name type="scientific">Cajanus cajan</name>
    <name type="common">Pigeon pea</name>
    <name type="synonym">Cajanus indicus</name>
    <dbReference type="NCBI Taxonomy" id="3821"/>
    <lineage>
        <taxon>Eukaryota</taxon>
        <taxon>Viridiplantae</taxon>
        <taxon>Streptophyta</taxon>
        <taxon>Embryophyta</taxon>
        <taxon>Tracheophyta</taxon>
        <taxon>Spermatophyta</taxon>
        <taxon>Magnoliopsida</taxon>
        <taxon>eudicotyledons</taxon>
        <taxon>Gunneridae</taxon>
        <taxon>Pentapetalae</taxon>
        <taxon>rosids</taxon>
        <taxon>fabids</taxon>
        <taxon>Fabales</taxon>
        <taxon>Fabaceae</taxon>
        <taxon>Papilionoideae</taxon>
        <taxon>50 kb inversion clade</taxon>
        <taxon>NPAAA clade</taxon>
        <taxon>indigoferoid/millettioid clade</taxon>
        <taxon>Phaseoleae</taxon>
        <taxon>Cajanus</taxon>
    </lineage>
</organism>
<evidence type="ECO:0000313" key="2">
    <source>
        <dbReference type="Proteomes" id="UP000075243"/>
    </source>
</evidence>
<protein>
    <recommendedName>
        <fullName evidence="3">Retrovirus-related Pol polyprotein from transposon TNT 1-94</fullName>
    </recommendedName>
</protein>
<keyword evidence="2" id="KW-1185">Reference proteome</keyword>
<dbReference type="Gramene" id="C.cajan_37952.t">
    <property type="protein sequence ID" value="C.cajan_37952.t"/>
    <property type="gene ID" value="C.cajan_37952"/>
</dbReference>